<keyword evidence="3" id="KW-0732">Signal</keyword>
<feature type="domain" description="IGFBP N-terminal" evidence="4">
    <location>
        <begin position="24"/>
        <end position="105"/>
    </location>
</feature>
<reference evidence="5" key="2">
    <citation type="submission" date="2025-08" db="UniProtKB">
        <authorList>
            <consortium name="Ensembl"/>
        </authorList>
    </citation>
    <scope>IDENTIFICATION</scope>
</reference>
<dbReference type="GO" id="GO:0031995">
    <property type="term" value="F:insulin-like growth factor II binding"/>
    <property type="evidence" value="ECO:0007669"/>
    <property type="project" value="TreeGrafter"/>
</dbReference>
<dbReference type="Ensembl" id="ENSSSUT00005008752.1">
    <property type="protein sequence ID" value="ENSSSUP00005007580.1"/>
    <property type="gene ID" value="ENSSSUG00005004920.1"/>
</dbReference>
<dbReference type="GO" id="GO:0043567">
    <property type="term" value="P:regulation of insulin-like growth factor receptor signaling pathway"/>
    <property type="evidence" value="ECO:0007669"/>
    <property type="project" value="TreeGrafter"/>
</dbReference>
<dbReference type="SUPFAM" id="SSF57184">
    <property type="entry name" value="Growth factor receptor domain"/>
    <property type="match status" value="1"/>
</dbReference>
<dbReference type="GO" id="GO:0031994">
    <property type="term" value="F:insulin-like growth factor I binding"/>
    <property type="evidence" value="ECO:0007669"/>
    <property type="project" value="TreeGrafter"/>
</dbReference>
<evidence type="ECO:0000256" key="3">
    <source>
        <dbReference type="SAM" id="SignalP"/>
    </source>
</evidence>
<dbReference type="InterPro" id="IPR022321">
    <property type="entry name" value="IGFBP_1-6_chordata"/>
</dbReference>
<dbReference type="InterPro" id="IPR000867">
    <property type="entry name" value="IGFBP-like"/>
</dbReference>
<evidence type="ECO:0000259" key="4">
    <source>
        <dbReference type="PROSITE" id="PS51323"/>
    </source>
</evidence>
<gene>
    <name evidence="5" type="primary">IGFBP6</name>
</gene>
<dbReference type="GO" id="GO:0001968">
    <property type="term" value="F:fibronectin binding"/>
    <property type="evidence" value="ECO:0007669"/>
    <property type="project" value="TreeGrafter"/>
</dbReference>
<keyword evidence="1" id="KW-1015">Disulfide bond</keyword>
<evidence type="ECO:0000313" key="6">
    <source>
        <dbReference type="Proteomes" id="UP000472268"/>
    </source>
</evidence>
<dbReference type="AlphaFoldDB" id="A0A673TDG8"/>
<evidence type="ECO:0000256" key="1">
    <source>
        <dbReference type="ARBA" id="ARBA00023157"/>
    </source>
</evidence>
<feature type="region of interest" description="Disordered" evidence="2">
    <location>
        <begin position="104"/>
        <end position="152"/>
    </location>
</feature>
<feature type="signal peptide" evidence="3">
    <location>
        <begin position="1"/>
        <end position="26"/>
    </location>
</feature>
<evidence type="ECO:0000313" key="5">
    <source>
        <dbReference type="Ensembl" id="ENSSSUP00005007580.1"/>
    </source>
</evidence>
<dbReference type="PANTHER" id="PTHR11551:SF14">
    <property type="entry name" value="INSULIN-LIKE GROWTH FACTOR-BINDING PROTEIN 6"/>
    <property type="match status" value="1"/>
</dbReference>
<organism evidence="5 6">
    <name type="scientific">Suricata suricatta</name>
    <name type="common">Meerkat</name>
    <dbReference type="NCBI Taxonomy" id="37032"/>
    <lineage>
        <taxon>Eukaryota</taxon>
        <taxon>Metazoa</taxon>
        <taxon>Chordata</taxon>
        <taxon>Craniata</taxon>
        <taxon>Vertebrata</taxon>
        <taxon>Euteleostomi</taxon>
        <taxon>Mammalia</taxon>
        <taxon>Eutheria</taxon>
        <taxon>Laurasiatheria</taxon>
        <taxon>Carnivora</taxon>
        <taxon>Feliformia</taxon>
        <taxon>Herpestidae</taxon>
        <taxon>Suricata</taxon>
    </lineage>
</organism>
<dbReference type="InterPro" id="IPR009030">
    <property type="entry name" value="Growth_fac_rcpt_cys_sf"/>
</dbReference>
<name>A0A673TDG8_SURSU</name>
<dbReference type="SMART" id="SM00121">
    <property type="entry name" value="IB"/>
    <property type="match status" value="1"/>
</dbReference>
<dbReference type="GO" id="GO:0005615">
    <property type="term" value="C:extracellular space"/>
    <property type="evidence" value="ECO:0007669"/>
    <property type="project" value="TreeGrafter"/>
</dbReference>
<keyword evidence="6" id="KW-1185">Reference proteome</keyword>
<dbReference type="PROSITE" id="PS51323">
    <property type="entry name" value="IGFBP_N_2"/>
    <property type="match status" value="1"/>
</dbReference>
<accession>A0A673TDG8</accession>
<dbReference type="FunFam" id="4.10.40.20:FF:000011">
    <property type="entry name" value="insulin-like growth factor-binding protein 6 isoform X1"/>
    <property type="match status" value="1"/>
</dbReference>
<feature type="chain" id="PRO_5025562613" description="IGFBP N-terminal domain-containing protein" evidence="3">
    <location>
        <begin position="27"/>
        <end position="324"/>
    </location>
</feature>
<reference evidence="5" key="3">
    <citation type="submission" date="2025-09" db="UniProtKB">
        <authorList>
            <consortium name="Ensembl"/>
        </authorList>
    </citation>
    <scope>IDENTIFICATION</scope>
</reference>
<dbReference type="Proteomes" id="UP000472268">
    <property type="component" value="Chromosome 10"/>
</dbReference>
<protein>
    <recommendedName>
        <fullName evidence="4">IGFBP N-terminal domain-containing protein</fullName>
    </recommendedName>
</protein>
<proteinExistence type="predicted"/>
<reference evidence="5 6" key="1">
    <citation type="submission" date="2019-05" db="EMBL/GenBank/DDBJ databases">
        <title>A Chromosome-scale Meerkat (S. suricatta) Genome Assembly.</title>
        <authorList>
            <person name="Dudchenko O."/>
            <person name="Lieberman Aiden E."/>
            <person name="Tung J."/>
            <person name="Barreiro L.B."/>
            <person name="Clutton-Brock T.H."/>
        </authorList>
    </citation>
    <scope>NUCLEOTIDE SEQUENCE [LARGE SCALE GENOMIC DNA]</scope>
</reference>
<evidence type="ECO:0000256" key="2">
    <source>
        <dbReference type="SAM" id="MobiDB-lite"/>
    </source>
</evidence>
<dbReference type="PRINTS" id="PR01976">
    <property type="entry name" value="IGFBPFAMILY"/>
</dbReference>
<dbReference type="Gene3D" id="4.10.40.20">
    <property type="match status" value="1"/>
</dbReference>
<dbReference type="PANTHER" id="PTHR11551">
    <property type="entry name" value="INSULIN-LIKE GROWTH FACTOR BINDING PROTEIN"/>
    <property type="match status" value="1"/>
</dbReference>
<sequence length="324" mass="33773">MTPHGLLLPLLLLTLLLAARSGAALARCPGCGQAVQAGCPGGCVEEDGGPPAEGCKEAGGCLRREGQQCGVYTPNCAPGLQCQPPEEDEAPLRALLLGRGRCHRARASSGENPKESKPQAGTTRPQDVNRRDQQRNQGTSTTPARPSPGVVQDTEMVCLRMAGSRRGGEPQTLPSEAIPLGLEKSPTCILGAWLVAPGEYTVELDWTGSELPALPSPRAPAADIWTRCCSNSRPRCTEGLRPSTCQTVTIGASTGSGSVAPPRASAEVLAGVWIGWASPCQGPQKVMEALPAPPGSVAKAGGWELQDHWQEHGAVILGHLLSDE</sequence>